<comment type="caution">
    <text evidence="1">The sequence shown here is derived from an EMBL/GenBank/DDBJ whole genome shotgun (WGS) entry which is preliminary data.</text>
</comment>
<dbReference type="AlphaFoldDB" id="A0A921RJR2"/>
<evidence type="ECO:0000313" key="1">
    <source>
        <dbReference type="EMBL" id="KAG0541159.1"/>
    </source>
</evidence>
<protein>
    <submittedName>
        <fullName evidence="1">Uncharacterized protein</fullName>
    </submittedName>
</protein>
<dbReference type="SUPFAM" id="SSF50494">
    <property type="entry name" value="Trypsin-like serine proteases"/>
    <property type="match status" value="2"/>
</dbReference>
<gene>
    <name evidence="1" type="ORF">BDA96_03G472200</name>
</gene>
<accession>A0A921RJR2</accession>
<sequence>MTKRGADDLTRSGENKRACCSGEAATESSTLGDLQLDSNECSIWSETIQEVAYNLSRTVVSVVLSNGHTVLFACSGIAIESGESVSLGPCTTFLTSACLVRALDDNKTKYHDDELKIEVRYGGNVYTGSLQQYDFDHDIAVVNVMMCIHVNAIYFAEVECPPYSKVVAVGRDISGKLMATSGVLTGDSSGSEGCEDIMISTCKISEAWRGGPLVDFDGNFVGMNICLVTEGTLFLPEELILERLVYFRTSLRRTKFIARLSNAVRNGGRPIGDRSNSDPEVHRVIPEDEIIVDIDSLGYPKLSKSILHDGMVLVNTFEEPFGDVYCEGVWSELSKKVSDTICRNIVALASFNGETRVFACTGFFIEWDGLATILTSASLVRNSVDHNKIDENLRIEVRLPNNKYRAGRLEHYNLHYNVALVSVKDFRAVHPVIFQHECCYGRPSTLIAVGRCFESGTLMASKGRLSDWSGQLDCKFLVHSTCKTTKAGNWRPPC</sequence>
<dbReference type="PANTHER" id="PTHR18868:SF49">
    <property type="entry name" value="OS11G0147200 PROTEIN"/>
    <property type="match status" value="1"/>
</dbReference>
<reference evidence="1" key="2">
    <citation type="submission" date="2020-10" db="EMBL/GenBank/DDBJ databases">
        <authorList>
            <person name="Cooper E.A."/>
            <person name="Brenton Z.W."/>
            <person name="Flinn B.S."/>
            <person name="Jenkins J."/>
            <person name="Shu S."/>
            <person name="Flowers D."/>
            <person name="Luo F."/>
            <person name="Wang Y."/>
            <person name="Xia P."/>
            <person name="Barry K."/>
            <person name="Daum C."/>
            <person name="Lipzen A."/>
            <person name="Yoshinaga Y."/>
            <person name="Schmutz J."/>
            <person name="Saski C."/>
            <person name="Vermerris W."/>
            <person name="Kresovich S."/>
        </authorList>
    </citation>
    <scope>NUCLEOTIDE SEQUENCE</scope>
</reference>
<name>A0A921RJR2_SORBI</name>
<dbReference type="PANTHER" id="PTHR18868">
    <property type="entry name" value="OS07G0665300 PROTEIN-RELATED"/>
    <property type="match status" value="1"/>
</dbReference>
<dbReference type="Proteomes" id="UP000807115">
    <property type="component" value="Chromosome 3"/>
</dbReference>
<organism evidence="1 2">
    <name type="scientific">Sorghum bicolor</name>
    <name type="common">Sorghum</name>
    <name type="synonym">Sorghum vulgare</name>
    <dbReference type="NCBI Taxonomy" id="4558"/>
    <lineage>
        <taxon>Eukaryota</taxon>
        <taxon>Viridiplantae</taxon>
        <taxon>Streptophyta</taxon>
        <taxon>Embryophyta</taxon>
        <taxon>Tracheophyta</taxon>
        <taxon>Spermatophyta</taxon>
        <taxon>Magnoliopsida</taxon>
        <taxon>Liliopsida</taxon>
        <taxon>Poales</taxon>
        <taxon>Poaceae</taxon>
        <taxon>PACMAD clade</taxon>
        <taxon>Panicoideae</taxon>
        <taxon>Andropogonodae</taxon>
        <taxon>Andropogoneae</taxon>
        <taxon>Sorghinae</taxon>
        <taxon>Sorghum</taxon>
    </lineage>
</organism>
<dbReference type="Gene3D" id="2.40.10.120">
    <property type="match status" value="1"/>
</dbReference>
<dbReference type="Pfam" id="PF13365">
    <property type="entry name" value="Trypsin_2"/>
    <property type="match status" value="2"/>
</dbReference>
<proteinExistence type="predicted"/>
<evidence type="ECO:0000313" key="2">
    <source>
        <dbReference type="Proteomes" id="UP000807115"/>
    </source>
</evidence>
<dbReference type="EMBL" id="CM027682">
    <property type="protein sequence ID" value="KAG0541159.1"/>
    <property type="molecule type" value="Genomic_DNA"/>
</dbReference>
<reference evidence="1" key="1">
    <citation type="journal article" date="2019" name="BMC Genomics">
        <title>A new reference genome for Sorghum bicolor reveals high levels of sequence similarity between sweet and grain genotypes: implications for the genetics of sugar metabolism.</title>
        <authorList>
            <person name="Cooper E.A."/>
            <person name="Brenton Z.W."/>
            <person name="Flinn B.S."/>
            <person name="Jenkins J."/>
            <person name="Shu S."/>
            <person name="Flowers D."/>
            <person name="Luo F."/>
            <person name="Wang Y."/>
            <person name="Xia P."/>
            <person name="Barry K."/>
            <person name="Daum C."/>
            <person name="Lipzen A."/>
            <person name="Yoshinaga Y."/>
            <person name="Schmutz J."/>
            <person name="Saski C."/>
            <person name="Vermerris W."/>
            <person name="Kresovich S."/>
        </authorList>
    </citation>
    <scope>NUCLEOTIDE SEQUENCE</scope>
</reference>
<dbReference type="InterPro" id="IPR009003">
    <property type="entry name" value="Peptidase_S1_PA"/>
</dbReference>